<reference evidence="17" key="1">
    <citation type="submission" date="2019-10" db="EMBL/GenBank/DDBJ databases">
        <authorList>
            <consortium name="DOE Joint Genome Institute"/>
            <person name="Kuo A."/>
            <person name="Miyauchi S."/>
            <person name="Kiss E."/>
            <person name="Drula E."/>
            <person name="Kohler A."/>
            <person name="Sanchez-Garcia M."/>
            <person name="Andreopoulos B."/>
            <person name="Barry K.W."/>
            <person name="Bonito G."/>
            <person name="Buee M."/>
            <person name="Carver A."/>
            <person name="Chen C."/>
            <person name="Cichocki N."/>
            <person name="Clum A."/>
            <person name="Culley D."/>
            <person name="Crous P.W."/>
            <person name="Fauchery L."/>
            <person name="Girlanda M."/>
            <person name="Hayes R."/>
            <person name="Keri Z."/>
            <person name="LaButti K."/>
            <person name="Lipzen A."/>
            <person name="Lombard V."/>
            <person name="Magnuson J."/>
            <person name="Maillard F."/>
            <person name="Morin E."/>
            <person name="Murat C."/>
            <person name="Nolan M."/>
            <person name="Ohm R."/>
            <person name="Pangilinan J."/>
            <person name="Pereira M."/>
            <person name="Perotto S."/>
            <person name="Peter M."/>
            <person name="Riley R."/>
            <person name="Sitrit Y."/>
            <person name="Stielow B."/>
            <person name="Szollosi G."/>
            <person name="Zifcakova L."/>
            <person name="Stursova M."/>
            <person name="Spatafora J.W."/>
            <person name="Tedersoo L."/>
            <person name="Vaario L.-M."/>
            <person name="Yamada A."/>
            <person name="Yan M."/>
            <person name="Wang P."/>
            <person name="Xu J."/>
            <person name="Bruns T."/>
            <person name="Baldrian P."/>
            <person name="Vilgalys R."/>
            <person name="Henrissat B."/>
            <person name="Grigoriev I.V."/>
            <person name="Hibbett D."/>
            <person name="Nagy L.G."/>
            <person name="Martin F.M."/>
        </authorList>
    </citation>
    <scope>NUCLEOTIDE SEQUENCE</scope>
    <source>
        <strain evidence="17">Prilba</strain>
    </source>
</reference>
<dbReference type="Gene3D" id="2.70.98.110">
    <property type="entry name" value="Glycosyl hydrolase family 63, N-terminal domain"/>
    <property type="match status" value="1"/>
</dbReference>
<keyword evidence="7" id="KW-1133">Transmembrane helix</keyword>
<evidence type="ECO:0000256" key="8">
    <source>
        <dbReference type="ARBA" id="ARBA00023136"/>
    </source>
</evidence>
<feature type="domain" description="Glycosyl hydrolase family 63 N-terminal" evidence="16">
    <location>
        <begin position="25"/>
        <end position="249"/>
    </location>
</feature>
<evidence type="ECO:0000256" key="1">
    <source>
        <dbReference type="ARBA" id="ARBA00004648"/>
    </source>
</evidence>
<dbReference type="EMBL" id="WHVB01000010">
    <property type="protein sequence ID" value="KAF8478940.1"/>
    <property type="molecule type" value="Genomic_DNA"/>
</dbReference>
<keyword evidence="4 12" id="KW-0378">Hydrolase</keyword>
<evidence type="ECO:0000313" key="18">
    <source>
        <dbReference type="Proteomes" id="UP000759537"/>
    </source>
</evidence>
<dbReference type="SUPFAM" id="SSF48208">
    <property type="entry name" value="Six-hairpin glycosidases"/>
    <property type="match status" value="1"/>
</dbReference>
<dbReference type="Proteomes" id="UP000759537">
    <property type="component" value="Unassembled WGS sequence"/>
</dbReference>
<dbReference type="PANTHER" id="PTHR10412">
    <property type="entry name" value="MANNOSYL-OLIGOSACCHARIDE GLUCOSIDASE"/>
    <property type="match status" value="1"/>
</dbReference>
<evidence type="ECO:0000256" key="12">
    <source>
        <dbReference type="RuleBase" id="RU368089"/>
    </source>
</evidence>
<evidence type="ECO:0000256" key="14">
    <source>
        <dbReference type="SAM" id="SignalP"/>
    </source>
</evidence>
<accession>A0A9P5T7K5</accession>
<keyword evidence="3" id="KW-0812">Transmembrane</keyword>
<evidence type="ECO:0000256" key="9">
    <source>
        <dbReference type="ARBA" id="ARBA00023180"/>
    </source>
</evidence>
<dbReference type="InterPro" id="IPR031335">
    <property type="entry name" value="Glyco_hydro_63_C"/>
</dbReference>
<comment type="catalytic activity">
    <reaction evidence="12">
        <text>N(4)-(alpha-D-Glc-(1-&gt;2)-alpha-D-Glc-(1-&gt;3)-alpha-D-Glc-(1-&gt;3)-alpha-D-Man-(1-&gt;2)-alpha-D-Man-(1-&gt;2)-alpha-D-Man-(1-&gt;3)-[alpha-D-Man-(1-&gt;2)-alpha-D-Man-(1-&gt;3)-[alpha-D-Man-(1-&gt;2)-alpha-D-Man-(1-&gt;6)]-alpha-D-Man-(1-&gt;6)]-beta-D-Man-(1-&gt;4)-beta-D-GlcNAc-(1-&gt;4)-beta-D-GlcNAc)-L-asparaginyl-[protein] + H2O = N(4)-(alpha-D-Glc-(1-&gt;3)-alpha-D-Glc-(1-&gt;3)-alpha-D-Man-(1-&gt;2)-alpha-D-Man-(1-&gt;2)-alpha-D-Man-(1-&gt;3)-[alpha-D-Man-(1-&gt;2)-alpha-D-Man-(1-&gt;3)-[alpha-D-Man-(1-&gt;2)-alpha-D-Man-(1-&gt;6)]-alpha-D-Man-(1-&gt;6)]-beta-D-Man-(1-&gt;4)-beta-D-GlcNAc-(1-&gt;4)-beta-D-GlcNAc)-L-asparaginyl-[protein] + beta-D-glucose</text>
        <dbReference type="Rhea" id="RHEA:55988"/>
        <dbReference type="Rhea" id="RHEA-COMP:12806"/>
        <dbReference type="Rhea" id="RHEA-COMP:14355"/>
        <dbReference type="ChEBI" id="CHEBI:15377"/>
        <dbReference type="ChEBI" id="CHEBI:15903"/>
        <dbReference type="ChEBI" id="CHEBI:59082"/>
        <dbReference type="ChEBI" id="CHEBI:132537"/>
        <dbReference type="EC" id="3.2.1.106"/>
    </reaction>
</comment>
<evidence type="ECO:0000256" key="13">
    <source>
        <dbReference type="SAM" id="MobiDB-lite"/>
    </source>
</evidence>
<dbReference type="InterPro" id="IPR038518">
    <property type="entry name" value="Glyco_hydro_63N_sf"/>
</dbReference>
<dbReference type="AlphaFoldDB" id="A0A9P5T7K5"/>
<evidence type="ECO:0000256" key="10">
    <source>
        <dbReference type="ARBA" id="ARBA00023295"/>
    </source>
</evidence>
<feature type="signal peptide" evidence="14">
    <location>
        <begin position="1"/>
        <end position="17"/>
    </location>
</feature>
<keyword evidence="5 12" id="KW-0256">Endoplasmic reticulum</keyword>
<dbReference type="GO" id="GO:0009311">
    <property type="term" value="P:oligosaccharide metabolic process"/>
    <property type="evidence" value="ECO:0007669"/>
    <property type="project" value="UniProtKB-UniRule"/>
</dbReference>
<gene>
    <name evidence="17" type="ORF">DFH94DRAFT_33453</name>
</gene>
<evidence type="ECO:0000256" key="7">
    <source>
        <dbReference type="ARBA" id="ARBA00022989"/>
    </source>
</evidence>
<comment type="function">
    <text evidence="12">Cleaves the distal alpha 1,2-linked glucose residue from the Glc(3)Man(9)GlcNAc(2) oligosaccharide precursor.</text>
</comment>
<keyword evidence="18" id="KW-1185">Reference proteome</keyword>
<comment type="subcellular location">
    <subcellularLocation>
        <location evidence="1 12">Endoplasmic reticulum membrane</location>
        <topology evidence="1 12">Single-pass type II membrane protein</topology>
    </subcellularLocation>
</comment>
<keyword evidence="6" id="KW-0735">Signal-anchor</keyword>
<evidence type="ECO:0000256" key="3">
    <source>
        <dbReference type="ARBA" id="ARBA00022692"/>
    </source>
</evidence>
<dbReference type="Gene3D" id="1.50.10.10">
    <property type="match status" value="1"/>
</dbReference>
<evidence type="ECO:0000256" key="11">
    <source>
        <dbReference type="ARBA" id="ARBA00038888"/>
    </source>
</evidence>
<evidence type="ECO:0000256" key="2">
    <source>
        <dbReference type="ARBA" id="ARBA00010833"/>
    </source>
</evidence>
<dbReference type="PANTHER" id="PTHR10412:SF11">
    <property type="entry name" value="MANNOSYL-OLIGOSACCHARIDE GLUCOSIDASE"/>
    <property type="match status" value="1"/>
</dbReference>
<evidence type="ECO:0000259" key="16">
    <source>
        <dbReference type="Pfam" id="PF16923"/>
    </source>
</evidence>
<reference evidence="17" key="2">
    <citation type="journal article" date="2020" name="Nat. Commun.">
        <title>Large-scale genome sequencing of mycorrhizal fungi provides insights into the early evolution of symbiotic traits.</title>
        <authorList>
            <person name="Miyauchi S."/>
            <person name="Kiss E."/>
            <person name="Kuo A."/>
            <person name="Drula E."/>
            <person name="Kohler A."/>
            <person name="Sanchez-Garcia M."/>
            <person name="Morin E."/>
            <person name="Andreopoulos B."/>
            <person name="Barry K.W."/>
            <person name="Bonito G."/>
            <person name="Buee M."/>
            <person name="Carver A."/>
            <person name="Chen C."/>
            <person name="Cichocki N."/>
            <person name="Clum A."/>
            <person name="Culley D."/>
            <person name="Crous P.W."/>
            <person name="Fauchery L."/>
            <person name="Girlanda M."/>
            <person name="Hayes R.D."/>
            <person name="Keri Z."/>
            <person name="LaButti K."/>
            <person name="Lipzen A."/>
            <person name="Lombard V."/>
            <person name="Magnuson J."/>
            <person name="Maillard F."/>
            <person name="Murat C."/>
            <person name="Nolan M."/>
            <person name="Ohm R.A."/>
            <person name="Pangilinan J."/>
            <person name="Pereira M.F."/>
            <person name="Perotto S."/>
            <person name="Peter M."/>
            <person name="Pfister S."/>
            <person name="Riley R."/>
            <person name="Sitrit Y."/>
            <person name="Stielow J.B."/>
            <person name="Szollosi G."/>
            <person name="Zifcakova L."/>
            <person name="Stursova M."/>
            <person name="Spatafora J.W."/>
            <person name="Tedersoo L."/>
            <person name="Vaario L.M."/>
            <person name="Yamada A."/>
            <person name="Yan M."/>
            <person name="Wang P."/>
            <person name="Xu J."/>
            <person name="Bruns T."/>
            <person name="Baldrian P."/>
            <person name="Vilgalys R."/>
            <person name="Dunand C."/>
            <person name="Henrissat B."/>
            <person name="Grigoriev I.V."/>
            <person name="Hibbett D."/>
            <person name="Nagy L.G."/>
            <person name="Martin F.M."/>
        </authorList>
    </citation>
    <scope>NUCLEOTIDE SEQUENCE</scope>
    <source>
        <strain evidence="17">Prilba</strain>
    </source>
</reference>
<dbReference type="GO" id="GO:0004573">
    <property type="term" value="F:Glc3Man9GlcNAc2 oligosaccharide glucosidase activity"/>
    <property type="evidence" value="ECO:0007669"/>
    <property type="project" value="UniProtKB-UniRule"/>
</dbReference>
<comment type="caution">
    <text evidence="17">The sequence shown here is derived from an EMBL/GenBank/DDBJ whole genome shotgun (WGS) entry which is preliminary data.</text>
</comment>
<keyword evidence="8" id="KW-0472">Membrane</keyword>
<evidence type="ECO:0000256" key="4">
    <source>
        <dbReference type="ARBA" id="ARBA00022801"/>
    </source>
</evidence>
<protein>
    <recommendedName>
        <fullName evidence="11 12">Mannosyl-oligosaccharide glucosidase</fullName>
        <ecNumber evidence="11 12">3.2.1.106</ecNumber>
    </recommendedName>
</protein>
<name>A0A9P5T7K5_9AGAM</name>
<dbReference type="Pfam" id="PF16923">
    <property type="entry name" value="Glyco_hydro_63N"/>
    <property type="match status" value="1"/>
</dbReference>
<feature type="chain" id="PRO_5040148402" description="Mannosyl-oligosaccharide glucosidase" evidence="14">
    <location>
        <begin position="18"/>
        <end position="803"/>
    </location>
</feature>
<dbReference type="InterPro" id="IPR004888">
    <property type="entry name" value="Glycoside_hydrolase_63"/>
</dbReference>
<evidence type="ECO:0000259" key="15">
    <source>
        <dbReference type="Pfam" id="PF03200"/>
    </source>
</evidence>
<dbReference type="InterPro" id="IPR031631">
    <property type="entry name" value="Glyco_hydro_63N"/>
</dbReference>
<keyword evidence="9" id="KW-0325">Glycoprotein</keyword>
<dbReference type="GO" id="GO:0005789">
    <property type="term" value="C:endoplasmic reticulum membrane"/>
    <property type="evidence" value="ECO:0007669"/>
    <property type="project" value="UniProtKB-SubCell"/>
</dbReference>
<comment type="similarity">
    <text evidence="2 12">Belongs to the glycosyl hydrolase 63 family.</text>
</comment>
<feature type="compositionally biased region" description="Acidic residues" evidence="13">
    <location>
        <begin position="359"/>
        <end position="368"/>
    </location>
</feature>
<keyword evidence="14" id="KW-0732">Signal</keyword>
<dbReference type="EC" id="3.2.1.106" evidence="11 12"/>
<evidence type="ECO:0000256" key="5">
    <source>
        <dbReference type="ARBA" id="ARBA00022824"/>
    </source>
</evidence>
<feature type="region of interest" description="Disordered" evidence="13">
    <location>
        <begin position="359"/>
        <end position="383"/>
    </location>
</feature>
<dbReference type="GO" id="GO:0006487">
    <property type="term" value="P:protein N-linked glycosylation"/>
    <property type="evidence" value="ECO:0007669"/>
    <property type="project" value="UniProtKB-UniRule"/>
</dbReference>
<feature type="compositionally biased region" description="Basic and acidic residues" evidence="13">
    <location>
        <begin position="369"/>
        <end position="382"/>
    </location>
</feature>
<proteinExistence type="inferred from homology"/>
<dbReference type="Pfam" id="PF03200">
    <property type="entry name" value="Glyco_hydro_63"/>
    <property type="match status" value="1"/>
</dbReference>
<keyword evidence="10 12" id="KW-0326">Glycosidase</keyword>
<dbReference type="InterPro" id="IPR012341">
    <property type="entry name" value="6hp_glycosidase-like_sf"/>
</dbReference>
<evidence type="ECO:0000313" key="17">
    <source>
        <dbReference type="EMBL" id="KAF8478940.1"/>
    </source>
</evidence>
<sequence>MQLLWLLLLSFITTVTPQSLNSSSSLVWGAFRPNLYFGLRPRIPQSLMTGLVWFGTQDYQSFTKARHACDQGDGLDGYTWTQFDAREGGIQVLKDTENNVKVTTELLMVDGGEHGGSWAARIKGEPINEGKPSRTSFVFYAGLEGMGGLELETDEDENGIDGPIVLTGSTPELDDFTIRIVDGPNNKVFSDGPFSDVFAKRIGKTHFSGFRVPQGNIWAAKEFIIKEIAHNAGKAVQDVKGSNSHPDPSFTLQLSDETLSGNNLLAFQKFFDGKFQFDVFYESRSARKNLNAVTLDEGIAAFSASFNQRFHETFPVPDSPNRDALEAFSQAITSNLLGGIGYFYGTSIIDPSFSYDWDDDSSPAESDDDNRGRKTEGPRLTEPEALLTATPSRSFFPRGFYWDEGFHLLHIGEWDNDLSLEILKNWIDLIDDDGWVAREQILGEEARSKVPAQFQAQVPSFANPPTLTMAVTAFIKRLRRHAGPTDQDLGLDFGAGGFQLPLSTSQSSNGNRYLENRDLALSFLQSIYQPLKRHYEWFRRTQRGQLKQYGRKARSRTEAYRWRGRSEKHVLTSGLDDYPRAPPHIGELHLDLLSWMGFFSRTMREIAEFIGEEEDRLNYASIEKAIIQNIDDLHWSEDSQMYCDVGVDDDDESYHVCHKGYISLFPFLLSLLPPDSPRLGSVLDLLSDPKHLWSPFGLRSLSASHPEFGTGENYWKGPIWIQMNYLALQALNETYASHVGPYQERARLIYTELRQNVIDNVFKEYERTGYVWEQYDANTGEGRRSHPFTGWTSLVTLILSQKY</sequence>
<evidence type="ECO:0000256" key="6">
    <source>
        <dbReference type="ARBA" id="ARBA00022968"/>
    </source>
</evidence>
<feature type="domain" description="Glycosyl hydrolase family 63 C-terminal" evidence="15">
    <location>
        <begin position="294"/>
        <end position="800"/>
    </location>
</feature>
<dbReference type="OrthoDB" id="410058at2759"/>
<organism evidence="17 18">
    <name type="scientific">Russula ochroleuca</name>
    <dbReference type="NCBI Taxonomy" id="152965"/>
    <lineage>
        <taxon>Eukaryota</taxon>
        <taxon>Fungi</taxon>
        <taxon>Dikarya</taxon>
        <taxon>Basidiomycota</taxon>
        <taxon>Agaricomycotina</taxon>
        <taxon>Agaricomycetes</taxon>
        <taxon>Russulales</taxon>
        <taxon>Russulaceae</taxon>
        <taxon>Russula</taxon>
    </lineage>
</organism>
<dbReference type="InterPro" id="IPR008928">
    <property type="entry name" value="6-hairpin_glycosidase_sf"/>
</dbReference>